<sequence>MTLDTHLYKYILAIETATPVCSVALRKPDGRMIEKRVEGTGVHSEKTFMFIRELMESAGIGAQDLDAVLFSNGPGSYTGLRIGAAAVKGLLFGTKISLYLFPTLLSYAVRALPDDGNASQTIHAVINARRNHLYIQKAGADLEKIGKPAVSELEQIKKELNEGDILIGTGWDRLNLEPNDKIGTIGTEGISATSLIKAFGNDRLKDYFEKAEPKSFEPHYLTLSQVNNSRIQG</sequence>
<dbReference type="InterPro" id="IPR043129">
    <property type="entry name" value="ATPase_NBD"/>
</dbReference>
<reference evidence="2 3" key="1">
    <citation type="submission" date="2018-05" db="EMBL/GenBank/DDBJ databases">
        <title>Rhodohalobacter halophilus gen. nov., sp. nov., a moderately halophilic member of the family Balneolaceae.</title>
        <authorList>
            <person name="Liu Z.-W."/>
        </authorList>
    </citation>
    <scope>NUCLEOTIDE SEQUENCE [LARGE SCALE GENOMIC DNA]</scope>
    <source>
        <strain evidence="2 3">8A47</strain>
    </source>
</reference>
<keyword evidence="3" id="KW-1185">Reference proteome</keyword>
<dbReference type="SUPFAM" id="SSF53067">
    <property type="entry name" value="Actin-like ATPase domain"/>
    <property type="match status" value="1"/>
</dbReference>
<dbReference type="Gene3D" id="3.30.420.40">
    <property type="match status" value="2"/>
</dbReference>
<dbReference type="NCBIfam" id="TIGR03725">
    <property type="entry name" value="T6A_YeaZ"/>
    <property type="match status" value="1"/>
</dbReference>
<evidence type="ECO:0000313" key="3">
    <source>
        <dbReference type="Proteomes" id="UP000245533"/>
    </source>
</evidence>
<dbReference type="InterPro" id="IPR022496">
    <property type="entry name" value="T6A_TsaB"/>
</dbReference>
<dbReference type="CDD" id="cd24032">
    <property type="entry name" value="ASKHA_NBD_TsaB"/>
    <property type="match status" value="1"/>
</dbReference>
<comment type="caution">
    <text evidence="2">The sequence shown here is derived from an EMBL/GenBank/DDBJ whole genome shotgun (WGS) entry which is preliminary data.</text>
</comment>
<evidence type="ECO:0000313" key="2">
    <source>
        <dbReference type="EMBL" id="PWN06074.1"/>
    </source>
</evidence>
<keyword evidence="2" id="KW-0808">Transferase</keyword>
<dbReference type="Pfam" id="PF00814">
    <property type="entry name" value="TsaD"/>
    <property type="match status" value="1"/>
</dbReference>
<dbReference type="RefSeq" id="WP_109646867.1">
    <property type="nucleotide sequence ID" value="NZ_QGGB01000007.1"/>
</dbReference>
<dbReference type="GO" id="GO:0002949">
    <property type="term" value="P:tRNA threonylcarbamoyladenosine modification"/>
    <property type="evidence" value="ECO:0007669"/>
    <property type="project" value="InterPro"/>
</dbReference>
<gene>
    <name evidence="2" type="primary">tsaB</name>
    <name evidence="2" type="ORF">DDZ15_09460</name>
</gene>
<organism evidence="2 3">
    <name type="scientific">Rhodohalobacter mucosus</name>
    <dbReference type="NCBI Taxonomy" id="2079485"/>
    <lineage>
        <taxon>Bacteria</taxon>
        <taxon>Pseudomonadati</taxon>
        <taxon>Balneolota</taxon>
        <taxon>Balneolia</taxon>
        <taxon>Balneolales</taxon>
        <taxon>Balneolaceae</taxon>
        <taxon>Rhodohalobacter</taxon>
    </lineage>
</organism>
<dbReference type="AlphaFoldDB" id="A0A316TUU5"/>
<name>A0A316TUU5_9BACT</name>
<evidence type="ECO:0000259" key="1">
    <source>
        <dbReference type="Pfam" id="PF00814"/>
    </source>
</evidence>
<dbReference type="GO" id="GO:0016740">
    <property type="term" value="F:transferase activity"/>
    <property type="evidence" value="ECO:0007669"/>
    <property type="project" value="UniProtKB-KW"/>
</dbReference>
<dbReference type="EMBL" id="QGGB01000007">
    <property type="protein sequence ID" value="PWN06074.1"/>
    <property type="molecule type" value="Genomic_DNA"/>
</dbReference>
<protein>
    <submittedName>
        <fullName evidence="2">tRNA (Adenosine(37)-N6)-threonylcarbamoyltransferase complex dimerization subunit type 1 TsaB</fullName>
    </submittedName>
</protein>
<proteinExistence type="predicted"/>
<dbReference type="Proteomes" id="UP000245533">
    <property type="component" value="Unassembled WGS sequence"/>
</dbReference>
<accession>A0A316TUU5</accession>
<feature type="domain" description="Gcp-like" evidence="1">
    <location>
        <begin position="43"/>
        <end position="147"/>
    </location>
</feature>
<dbReference type="OrthoDB" id="9784166at2"/>
<dbReference type="InterPro" id="IPR000905">
    <property type="entry name" value="Gcp-like_dom"/>
</dbReference>